<gene>
    <name evidence="1" type="ORF">ESY86_09585</name>
</gene>
<dbReference type="OrthoDB" id="9814627at2"/>
<evidence type="ECO:0000313" key="2">
    <source>
        <dbReference type="Proteomes" id="UP000321578"/>
    </source>
</evidence>
<dbReference type="AlphaFoldDB" id="A0A5C6ZJP5"/>
<comment type="caution">
    <text evidence="1">The sequence shown here is derived from an EMBL/GenBank/DDBJ whole genome shotgun (WGS) entry which is preliminary data.</text>
</comment>
<keyword evidence="2" id="KW-1185">Reference proteome</keyword>
<name>A0A5C6ZJP5_9FLAO</name>
<proteinExistence type="predicted"/>
<evidence type="ECO:0000313" key="1">
    <source>
        <dbReference type="EMBL" id="TXD89282.1"/>
    </source>
</evidence>
<dbReference type="EMBL" id="VORO01000008">
    <property type="protein sequence ID" value="TXD89282.1"/>
    <property type="molecule type" value="Genomic_DNA"/>
</dbReference>
<reference evidence="1 2" key="1">
    <citation type="submission" date="2019-08" db="EMBL/GenBank/DDBJ databases">
        <title>Genomes of Subsaximicrobium wynnwilliamsii strains.</title>
        <authorList>
            <person name="Bowman J.P."/>
        </authorList>
    </citation>
    <scope>NUCLEOTIDE SEQUENCE [LARGE SCALE GENOMIC DNA]</scope>
    <source>
        <strain evidence="1 2">2-80-2</strain>
    </source>
</reference>
<protein>
    <submittedName>
        <fullName evidence="1">Uncharacterized protein</fullName>
    </submittedName>
</protein>
<accession>A0A5C6ZJP5</accession>
<dbReference type="RefSeq" id="WP_147086361.1">
    <property type="nucleotide sequence ID" value="NZ_VORM01000008.1"/>
</dbReference>
<sequence>MKNFILVRQTFSKKSFVFLVIIMHCIMGYSQIPLGQTSNEIETDLPTIIPPSPTVATLMRFEEVPVDHYTGIPDISVPLYSKKVSNNLNFNIGLSYNPVGIRVADRSGWTGTG</sequence>
<dbReference type="Proteomes" id="UP000321578">
    <property type="component" value="Unassembled WGS sequence"/>
</dbReference>
<organism evidence="1 2">
    <name type="scientific">Subsaximicrobium wynnwilliamsii</name>
    <dbReference type="NCBI Taxonomy" id="291179"/>
    <lineage>
        <taxon>Bacteria</taxon>
        <taxon>Pseudomonadati</taxon>
        <taxon>Bacteroidota</taxon>
        <taxon>Flavobacteriia</taxon>
        <taxon>Flavobacteriales</taxon>
        <taxon>Flavobacteriaceae</taxon>
        <taxon>Subsaximicrobium</taxon>
    </lineage>
</organism>